<evidence type="ECO:0000313" key="6">
    <source>
        <dbReference type="Proteomes" id="UP001320898"/>
    </source>
</evidence>
<dbReference type="EMBL" id="JALIDZ010000003">
    <property type="protein sequence ID" value="MCT8971519.1"/>
    <property type="molecule type" value="Genomic_DNA"/>
</dbReference>
<dbReference type="GO" id="GO:0016787">
    <property type="term" value="F:hydrolase activity"/>
    <property type="evidence" value="ECO:0007669"/>
    <property type="project" value="UniProtKB-KW"/>
</dbReference>
<evidence type="ECO:0000256" key="1">
    <source>
        <dbReference type="ARBA" id="ARBA00022679"/>
    </source>
</evidence>
<dbReference type="GO" id="GO:0042619">
    <property type="term" value="P:poly-hydroxybutyrate biosynthetic process"/>
    <property type="evidence" value="ECO:0007669"/>
    <property type="project" value="InterPro"/>
</dbReference>
<dbReference type="Gene3D" id="3.40.50.1820">
    <property type="entry name" value="alpha/beta hydrolase"/>
    <property type="match status" value="1"/>
</dbReference>
<keyword evidence="2" id="KW-0012">Acyltransferase</keyword>
<sequence length="594" mass="65860">MVGEPFAEAGGHAESSPQALRPFSFDRPLHAATARLTAGISPAALMLAHVDWAQHLLRSPDKQAELLGKAVRKWIRYADYSLRACGDPDCPACIDPLPQDKRFSGEPWQNQPFAAMYQGFLLMQQWWHNATTGVEGVSKHHEDVISFVTRQLLDVVSPSNFPLTNPDVLEATRRQGGMNFIQGAANFYEDWRRLVTGTPPVGADAFQVGRDVATSPGKVVFRNRLIELIQYAPATDSVYAEPVLIVPAWIMKYYILDLSPENSLVGYLVGKGHTVFVISWKNPTSEDRDLGLEDYRRLGVMAALDAVSAIVPKRPVHAVGYCLGGTLLAIAAAAMARDGDERLGSLTMLAAQTDFTEAGELMLFIDEAQVSFLEDMMAEQGYLDTRQMSGAFQLLRSNDLIWSAMVRTYLLGARRPMIDLMAWNADSTRMPYRMHSEYLRHLFLDNDLAGNRYTAEGRPISLRDIRVPVFAVSTTTDHVAPWRSVYKIQMLTNADVTFVLSNGGHNAGIVSPPGHPYRHHQIATHKEDENYVDPDAWQASAVRHDGSWWPCWQDWLVRHSSDRVPPPATGCAGKGAGKGYVALEDAPGSYVLEP</sequence>
<dbReference type="Pfam" id="PF12551">
    <property type="entry name" value="PHBC_N"/>
    <property type="match status" value="1"/>
</dbReference>
<keyword evidence="1" id="KW-0808">Transferase</keyword>
<dbReference type="PANTHER" id="PTHR36837">
    <property type="entry name" value="POLY(3-HYDROXYALKANOATE) POLYMERASE SUBUNIT PHAC"/>
    <property type="match status" value="1"/>
</dbReference>
<dbReference type="InterPro" id="IPR022211">
    <property type="entry name" value="PHBC_N"/>
</dbReference>
<feature type="domain" description="Poly-beta-hydroxybutyrate polymerase N-terminal" evidence="3">
    <location>
        <begin position="99"/>
        <end position="268"/>
    </location>
</feature>
<dbReference type="PANTHER" id="PTHR36837:SF5">
    <property type="entry name" value="POLY-3-HYDROXYBUTYRATE SYNTHASE"/>
    <property type="match status" value="1"/>
</dbReference>
<dbReference type="Proteomes" id="UP001320898">
    <property type="component" value="Unassembled WGS sequence"/>
</dbReference>
<name>A0AAW5QX94_9HYPH</name>
<organism evidence="5 6">
    <name type="scientific">Microbaculum marinisediminis</name>
    <dbReference type="NCBI Taxonomy" id="2931392"/>
    <lineage>
        <taxon>Bacteria</taxon>
        <taxon>Pseudomonadati</taxon>
        <taxon>Pseudomonadota</taxon>
        <taxon>Alphaproteobacteria</taxon>
        <taxon>Hyphomicrobiales</taxon>
        <taxon>Tepidamorphaceae</taxon>
        <taxon>Microbaculum</taxon>
    </lineage>
</organism>
<gene>
    <name evidence="5" type="ORF">MUB46_06610</name>
</gene>
<accession>A0AAW5QX94</accession>
<dbReference type="Pfam" id="PF07167">
    <property type="entry name" value="PhaC_N"/>
    <property type="match status" value="1"/>
</dbReference>
<dbReference type="InterPro" id="IPR010941">
    <property type="entry name" value="PhaC_N"/>
</dbReference>
<feature type="domain" description="Poly-beta-hydroxybutyrate polymerase N-terminal" evidence="4">
    <location>
        <begin position="24"/>
        <end position="62"/>
    </location>
</feature>
<dbReference type="InterPro" id="IPR029058">
    <property type="entry name" value="AB_hydrolase_fold"/>
</dbReference>
<keyword evidence="5" id="KW-0378">Hydrolase</keyword>
<dbReference type="GO" id="GO:0016746">
    <property type="term" value="F:acyltransferase activity"/>
    <property type="evidence" value="ECO:0007669"/>
    <property type="project" value="UniProtKB-KW"/>
</dbReference>
<evidence type="ECO:0000259" key="4">
    <source>
        <dbReference type="Pfam" id="PF12551"/>
    </source>
</evidence>
<comment type="caution">
    <text evidence="5">The sequence shown here is derived from an EMBL/GenBank/DDBJ whole genome shotgun (WGS) entry which is preliminary data.</text>
</comment>
<dbReference type="AlphaFoldDB" id="A0AAW5QX94"/>
<reference evidence="5 6" key="1">
    <citation type="submission" date="2022-04" db="EMBL/GenBank/DDBJ databases">
        <authorList>
            <person name="Ye Y.-Q."/>
            <person name="Du Z.-J."/>
        </authorList>
    </citation>
    <scope>NUCLEOTIDE SEQUENCE [LARGE SCALE GENOMIC DNA]</scope>
    <source>
        <strain evidence="5 6">A6E488</strain>
    </source>
</reference>
<proteinExistence type="predicted"/>
<evidence type="ECO:0000313" key="5">
    <source>
        <dbReference type="EMBL" id="MCT8971519.1"/>
    </source>
</evidence>
<protein>
    <submittedName>
        <fullName evidence="5">Alpha/beta fold hydrolase</fullName>
    </submittedName>
</protein>
<dbReference type="RefSeq" id="WP_261615099.1">
    <property type="nucleotide sequence ID" value="NZ_JALIDZ010000003.1"/>
</dbReference>
<keyword evidence="6" id="KW-1185">Reference proteome</keyword>
<dbReference type="InterPro" id="IPR051321">
    <property type="entry name" value="PHA/PHB_synthase"/>
</dbReference>
<evidence type="ECO:0000256" key="2">
    <source>
        <dbReference type="ARBA" id="ARBA00023315"/>
    </source>
</evidence>
<dbReference type="SUPFAM" id="SSF53474">
    <property type="entry name" value="alpha/beta-Hydrolases"/>
    <property type="match status" value="1"/>
</dbReference>
<evidence type="ECO:0000259" key="3">
    <source>
        <dbReference type="Pfam" id="PF07167"/>
    </source>
</evidence>